<proteinExistence type="predicted"/>
<dbReference type="AlphaFoldDB" id="A0AA38T3U1"/>
<dbReference type="Proteomes" id="UP001172457">
    <property type="component" value="Chromosome 6"/>
</dbReference>
<evidence type="ECO:0000313" key="2">
    <source>
        <dbReference type="Proteomes" id="UP001172457"/>
    </source>
</evidence>
<evidence type="ECO:0000313" key="1">
    <source>
        <dbReference type="EMBL" id="KAJ9543728.1"/>
    </source>
</evidence>
<name>A0AA38T3U1_9ASTR</name>
<comment type="caution">
    <text evidence="1">The sequence shown here is derived from an EMBL/GenBank/DDBJ whole genome shotgun (WGS) entry which is preliminary data.</text>
</comment>
<organism evidence="1 2">
    <name type="scientific">Centaurea solstitialis</name>
    <name type="common">yellow star-thistle</name>
    <dbReference type="NCBI Taxonomy" id="347529"/>
    <lineage>
        <taxon>Eukaryota</taxon>
        <taxon>Viridiplantae</taxon>
        <taxon>Streptophyta</taxon>
        <taxon>Embryophyta</taxon>
        <taxon>Tracheophyta</taxon>
        <taxon>Spermatophyta</taxon>
        <taxon>Magnoliopsida</taxon>
        <taxon>eudicotyledons</taxon>
        <taxon>Gunneridae</taxon>
        <taxon>Pentapetalae</taxon>
        <taxon>asterids</taxon>
        <taxon>campanulids</taxon>
        <taxon>Asterales</taxon>
        <taxon>Asteraceae</taxon>
        <taxon>Carduoideae</taxon>
        <taxon>Cardueae</taxon>
        <taxon>Centaureinae</taxon>
        <taxon>Centaurea</taxon>
    </lineage>
</organism>
<dbReference type="EMBL" id="JARYMX010000006">
    <property type="protein sequence ID" value="KAJ9543728.1"/>
    <property type="molecule type" value="Genomic_DNA"/>
</dbReference>
<protein>
    <submittedName>
        <fullName evidence="1">Uncharacterized protein</fullName>
    </submittedName>
</protein>
<reference evidence="1" key="1">
    <citation type="submission" date="2023-03" db="EMBL/GenBank/DDBJ databases">
        <title>Chromosome-scale reference genome and RAD-based genetic map of yellow starthistle (Centaurea solstitialis) reveal putative structural variation and QTLs associated with invader traits.</title>
        <authorList>
            <person name="Reatini B."/>
            <person name="Cang F.A."/>
            <person name="Jiang Q."/>
            <person name="Mckibben M.T.W."/>
            <person name="Barker M.S."/>
            <person name="Rieseberg L.H."/>
            <person name="Dlugosch K.M."/>
        </authorList>
    </citation>
    <scope>NUCLEOTIDE SEQUENCE</scope>
    <source>
        <strain evidence="1">CAN-66</strain>
        <tissue evidence="1">Leaf</tissue>
    </source>
</reference>
<accession>A0AA38T3U1</accession>
<keyword evidence="2" id="KW-1185">Reference proteome</keyword>
<gene>
    <name evidence="1" type="ORF">OSB04_023435</name>
</gene>
<sequence>MEFLVYKLSSVVVVVVVVDLLVVVVVDDDVECLLGPFLRAKWRTYLNPDGTIEKYSARLVGKEYRQKEGQDFFDTYSSIKRIQGRNTTIIDLGAENIF</sequence>